<dbReference type="PANTHER" id="PTHR46124">
    <property type="entry name" value="D-AMINOACYL-TRNA DEACYLASE"/>
    <property type="match status" value="1"/>
</dbReference>
<evidence type="ECO:0000256" key="2">
    <source>
        <dbReference type="ARBA" id="ARBA00022801"/>
    </source>
</evidence>
<dbReference type="PIRSF" id="PIRSF005902">
    <property type="entry name" value="DNase_TatD"/>
    <property type="match status" value="1"/>
</dbReference>
<dbReference type="EMBL" id="UOFU01000313">
    <property type="protein sequence ID" value="VAX03133.1"/>
    <property type="molecule type" value="Genomic_DNA"/>
</dbReference>
<dbReference type="GO" id="GO:0005829">
    <property type="term" value="C:cytosol"/>
    <property type="evidence" value="ECO:0007669"/>
    <property type="project" value="TreeGrafter"/>
</dbReference>
<dbReference type="InterPro" id="IPR018228">
    <property type="entry name" value="DNase_TatD-rel_CS"/>
</dbReference>
<accession>A0A3B1ATG5</accession>
<dbReference type="PANTHER" id="PTHR46124:SF3">
    <property type="entry name" value="HYDROLASE"/>
    <property type="match status" value="1"/>
</dbReference>
<protein>
    <submittedName>
        <fullName evidence="3">Deoxyribonuclease YjjV</fullName>
    </submittedName>
</protein>
<dbReference type="GO" id="GO:0046872">
    <property type="term" value="F:metal ion binding"/>
    <property type="evidence" value="ECO:0007669"/>
    <property type="project" value="UniProtKB-KW"/>
</dbReference>
<dbReference type="CDD" id="cd01310">
    <property type="entry name" value="TatD_DNAse"/>
    <property type="match status" value="1"/>
</dbReference>
<proteinExistence type="predicted"/>
<name>A0A3B1ATG5_9ZZZZ</name>
<dbReference type="Gene3D" id="3.20.20.140">
    <property type="entry name" value="Metal-dependent hydrolases"/>
    <property type="match status" value="1"/>
</dbReference>
<reference evidence="3" key="1">
    <citation type="submission" date="2018-06" db="EMBL/GenBank/DDBJ databases">
        <authorList>
            <person name="Zhirakovskaya E."/>
        </authorList>
    </citation>
    <scope>NUCLEOTIDE SEQUENCE</scope>
</reference>
<dbReference type="InterPro" id="IPR032466">
    <property type="entry name" value="Metal_Hydrolase"/>
</dbReference>
<dbReference type="PROSITE" id="PS01090">
    <property type="entry name" value="TATD_2"/>
    <property type="match status" value="1"/>
</dbReference>
<dbReference type="FunFam" id="3.20.20.140:FF:000005">
    <property type="entry name" value="TatD family hydrolase"/>
    <property type="match status" value="1"/>
</dbReference>
<sequence>MQLIDTHCHLDVAAFDTDRDALLGRVRTAGVSRIVVPGITAAAWEKLLALCANETGLYPALGLHPMFLDRHHPDDLQVLETLIALHKPVAVGEIGLDFYLPGTNREQQKALFKAQLHTAHAAGLPVLLHVRKAHDETLALLRKTRVCGGICHAFNGSLQQARQYIALGFKLGFGGMLTYQRSHKLHRLARELPLDSMVLESDAPDMPPANHHGQRNSPEYLPEILRALARLREEDSDTIAVQTTANAIQLLKLAGAPLLSATCPTSPQTTP</sequence>
<dbReference type="Pfam" id="PF01026">
    <property type="entry name" value="TatD_DNase"/>
    <property type="match status" value="1"/>
</dbReference>
<evidence type="ECO:0000256" key="1">
    <source>
        <dbReference type="ARBA" id="ARBA00022723"/>
    </source>
</evidence>
<dbReference type="InterPro" id="IPR001130">
    <property type="entry name" value="TatD-like"/>
</dbReference>
<organism evidence="3">
    <name type="scientific">hydrothermal vent metagenome</name>
    <dbReference type="NCBI Taxonomy" id="652676"/>
    <lineage>
        <taxon>unclassified sequences</taxon>
        <taxon>metagenomes</taxon>
        <taxon>ecological metagenomes</taxon>
    </lineage>
</organism>
<dbReference type="AlphaFoldDB" id="A0A3B1ATG5"/>
<dbReference type="SUPFAM" id="SSF51556">
    <property type="entry name" value="Metallo-dependent hydrolases"/>
    <property type="match status" value="1"/>
</dbReference>
<evidence type="ECO:0000313" key="3">
    <source>
        <dbReference type="EMBL" id="VAX03133.1"/>
    </source>
</evidence>
<dbReference type="GO" id="GO:0016788">
    <property type="term" value="F:hydrolase activity, acting on ester bonds"/>
    <property type="evidence" value="ECO:0007669"/>
    <property type="project" value="InterPro"/>
</dbReference>
<keyword evidence="2" id="KW-0378">Hydrolase</keyword>
<keyword evidence="1" id="KW-0479">Metal-binding</keyword>
<dbReference type="PROSITE" id="PS01137">
    <property type="entry name" value="TATD_1"/>
    <property type="match status" value="1"/>
</dbReference>
<gene>
    <name evidence="3" type="ORF">MNBD_GAMMA20-1757</name>
</gene>